<organism evidence="3 4">
    <name type="scientific">Streptococcus gallolyticus</name>
    <dbReference type="NCBI Taxonomy" id="315405"/>
    <lineage>
        <taxon>Bacteria</taxon>
        <taxon>Bacillati</taxon>
        <taxon>Bacillota</taxon>
        <taxon>Bacilli</taxon>
        <taxon>Lactobacillales</taxon>
        <taxon>Streptococcaceae</taxon>
        <taxon>Streptococcus</taxon>
    </lineage>
</organism>
<dbReference type="InterPro" id="IPR019065">
    <property type="entry name" value="RE_NgoFVII_N"/>
</dbReference>
<reference evidence="3 4" key="1">
    <citation type="submission" date="2018-06" db="EMBL/GenBank/DDBJ databases">
        <authorList>
            <consortium name="Pathogen Informatics"/>
            <person name="Doyle S."/>
        </authorList>
    </citation>
    <scope>NUCLEOTIDE SEQUENCE [LARGE SCALE GENOMIC DNA]</scope>
    <source>
        <strain evidence="3 4">NCTC13767</strain>
    </source>
</reference>
<dbReference type="InterPro" id="IPR048923">
    <property type="entry name" value="RE_NgoFVII_C"/>
</dbReference>
<proteinExistence type="predicted"/>
<dbReference type="Gene3D" id="3.30.870.10">
    <property type="entry name" value="Endonuclease Chain A"/>
    <property type="match status" value="1"/>
</dbReference>
<dbReference type="Pfam" id="PF09565">
    <property type="entry name" value="RE_NgoFVII"/>
    <property type="match status" value="1"/>
</dbReference>
<name>A0A380K389_9STRE</name>
<feature type="domain" description="Restriction endonuclease type II NgoFVII C-terminal B3-like DNA-binding" evidence="2">
    <location>
        <begin position="177"/>
        <end position="333"/>
    </location>
</feature>
<dbReference type="CDD" id="cd09117">
    <property type="entry name" value="PLDc_Bfil_DEXD_like"/>
    <property type="match status" value="1"/>
</dbReference>
<feature type="domain" description="Restriction endonuclease type II NgoFVII N-terminal" evidence="1">
    <location>
        <begin position="7"/>
        <end position="145"/>
    </location>
</feature>
<dbReference type="Proteomes" id="UP000254510">
    <property type="component" value="Unassembled WGS sequence"/>
</dbReference>
<accession>A0A380K389</accession>
<protein>
    <submittedName>
        <fullName evidence="3">Predicted HKD family nuclease</fullName>
    </submittedName>
</protein>
<dbReference type="AlphaFoldDB" id="A0A380K389"/>
<evidence type="ECO:0000313" key="4">
    <source>
        <dbReference type="Proteomes" id="UP000254510"/>
    </source>
</evidence>
<evidence type="ECO:0000313" key="3">
    <source>
        <dbReference type="EMBL" id="SUN59308.1"/>
    </source>
</evidence>
<dbReference type="REBASE" id="418359">
    <property type="entry name" value="Sga13767ORF1308P"/>
</dbReference>
<evidence type="ECO:0000259" key="1">
    <source>
        <dbReference type="Pfam" id="PF09565"/>
    </source>
</evidence>
<evidence type="ECO:0000259" key="2">
    <source>
        <dbReference type="Pfam" id="PF20731"/>
    </source>
</evidence>
<dbReference type="EMBL" id="UHFM01000006">
    <property type="protein sequence ID" value="SUN59308.1"/>
    <property type="molecule type" value="Genomic_DNA"/>
</dbReference>
<dbReference type="Pfam" id="PF20731">
    <property type="entry name" value="RE_NgoFVII_C"/>
    <property type="match status" value="1"/>
</dbReference>
<sequence length="348" mass="39045">MLFYEGLEEVIFSKHEILSEAPDELIIISGFLGPAPVNRLKELSDMKVTVVGGMYPNGIDVRLLDALEKCNKDNQNLKIVFSSQEIHSKIYIWKKDGKTLGALIGSANFSSNGLRTDYRETLADATRDTFTPLDSYFQSVLKNSTDRPKLKKDQAIVDFSSIKTNDDIVEISDNARSVEISLLDPRHDEVPSSSGLNWGCARLTSDSHVAQGDAYIRIPKSIIKDNPGFIKPFDSEYETPKGKRKRNSDPIELIWDDGVVMEASLEGVQKYNEQSYPKQLASYSPKTPYLNGQRISKKSILGRYLRNRLNVGVDEIITKQILEEYGRTSITLSLVGEGVYFADFSVDK</sequence>
<gene>
    <name evidence="3" type="ORF">NCTC13767_01307</name>
</gene>